<feature type="transmembrane region" description="Helical" evidence="13">
    <location>
        <begin position="115"/>
        <end position="134"/>
    </location>
</feature>
<keyword evidence="9" id="KW-0406">Ion transport</keyword>
<dbReference type="SUPFAM" id="SSF81324">
    <property type="entry name" value="Voltage-gated potassium channels"/>
    <property type="match status" value="1"/>
</dbReference>
<dbReference type="PANTHER" id="PTHR45628:SF7">
    <property type="entry name" value="VOLTAGE-DEPENDENT CALCIUM CHANNEL TYPE A SUBUNIT ALPHA-1"/>
    <property type="match status" value="1"/>
</dbReference>
<dbReference type="InterPro" id="IPR005821">
    <property type="entry name" value="Ion_trans_dom"/>
</dbReference>
<comment type="caution">
    <text evidence="15">The sequence shown here is derived from an EMBL/GenBank/DDBJ whole genome shotgun (WGS) entry which is preliminary data.</text>
</comment>
<dbReference type="InterPro" id="IPR027359">
    <property type="entry name" value="Volt_channel_dom_sf"/>
</dbReference>
<feature type="transmembrane region" description="Helical" evidence="13">
    <location>
        <begin position="154"/>
        <end position="175"/>
    </location>
</feature>
<keyword evidence="11" id="KW-0325">Glycoprotein</keyword>
<reference evidence="15 16" key="1">
    <citation type="journal article" date="2024" name="Nat. Commun.">
        <title>Phylogenomics reveals the evolutionary origins of lichenization in chlorophyte algae.</title>
        <authorList>
            <person name="Puginier C."/>
            <person name="Libourel C."/>
            <person name="Otte J."/>
            <person name="Skaloud P."/>
            <person name="Haon M."/>
            <person name="Grisel S."/>
            <person name="Petersen M."/>
            <person name="Berrin J.G."/>
            <person name="Delaux P.M."/>
            <person name="Dal Grande F."/>
            <person name="Keller J."/>
        </authorList>
    </citation>
    <scope>NUCLEOTIDE SEQUENCE [LARGE SCALE GENOMIC DNA]</scope>
    <source>
        <strain evidence="15 16">SAG 2523</strain>
    </source>
</reference>
<keyword evidence="8 13" id="KW-1133">Transmembrane helix</keyword>
<organism evidence="15 16">
    <name type="scientific">Apatococcus fuscideae</name>
    <dbReference type="NCBI Taxonomy" id="2026836"/>
    <lineage>
        <taxon>Eukaryota</taxon>
        <taxon>Viridiplantae</taxon>
        <taxon>Chlorophyta</taxon>
        <taxon>core chlorophytes</taxon>
        <taxon>Trebouxiophyceae</taxon>
        <taxon>Chlorellales</taxon>
        <taxon>Chlorellaceae</taxon>
        <taxon>Apatococcus</taxon>
    </lineage>
</organism>
<keyword evidence="16" id="KW-1185">Reference proteome</keyword>
<evidence type="ECO:0000259" key="14">
    <source>
        <dbReference type="Pfam" id="PF00520"/>
    </source>
</evidence>
<dbReference type="Gene3D" id="1.20.120.350">
    <property type="entry name" value="Voltage-gated potassium channels. Chain C"/>
    <property type="match status" value="1"/>
</dbReference>
<keyword evidence="4" id="KW-0107">Calcium channel</keyword>
<name>A0AAW1SMA1_9CHLO</name>
<evidence type="ECO:0000256" key="11">
    <source>
        <dbReference type="ARBA" id="ARBA00023180"/>
    </source>
</evidence>
<keyword evidence="7" id="KW-0851">Voltage-gated channel</keyword>
<keyword evidence="12" id="KW-0407">Ion channel</keyword>
<dbReference type="GO" id="GO:0005891">
    <property type="term" value="C:voltage-gated calcium channel complex"/>
    <property type="evidence" value="ECO:0007669"/>
    <property type="project" value="TreeGrafter"/>
</dbReference>
<accession>A0AAW1SMA1</accession>
<evidence type="ECO:0000256" key="8">
    <source>
        <dbReference type="ARBA" id="ARBA00022989"/>
    </source>
</evidence>
<evidence type="ECO:0000313" key="15">
    <source>
        <dbReference type="EMBL" id="KAK9849664.1"/>
    </source>
</evidence>
<dbReference type="Proteomes" id="UP001485043">
    <property type="component" value="Unassembled WGS sequence"/>
</dbReference>
<keyword evidence="6" id="KW-0106">Calcium</keyword>
<dbReference type="PANTHER" id="PTHR45628">
    <property type="entry name" value="VOLTAGE-DEPENDENT CALCIUM CHANNEL TYPE A SUBUNIT ALPHA-1"/>
    <property type="match status" value="1"/>
</dbReference>
<evidence type="ECO:0000256" key="9">
    <source>
        <dbReference type="ARBA" id="ARBA00023065"/>
    </source>
</evidence>
<evidence type="ECO:0000256" key="3">
    <source>
        <dbReference type="ARBA" id="ARBA00022568"/>
    </source>
</evidence>
<dbReference type="EMBL" id="JALJOV010001327">
    <property type="protein sequence ID" value="KAK9849664.1"/>
    <property type="molecule type" value="Genomic_DNA"/>
</dbReference>
<sequence length="239" mass="25522">MSAVPSGLPQSIVNPLFEAPASMSVSTQQMAWHARQGFERLDSGVSVLSLEQEPNANASGVPGVAGRKKSSFLGRILSTKGSMTYGPDYRSHRSMFIFSPNNALRRLCIAIMTSFWFEMLILLMIAASAVFLAMNGPTEPNGSTFDQAANYADIVFASAFAFEMVIKMIAMGLIVHPGAYFRVPWNLLDFVIVVTSLASLAADVNNCGPALIATVACPPALAAHLLLQGHAARCDGACY</sequence>
<dbReference type="GO" id="GO:0098703">
    <property type="term" value="P:calcium ion import across plasma membrane"/>
    <property type="evidence" value="ECO:0007669"/>
    <property type="project" value="TreeGrafter"/>
</dbReference>
<gene>
    <name evidence="15" type="ORF">WJX84_003467</name>
</gene>
<keyword evidence="5 13" id="KW-0812">Transmembrane</keyword>
<dbReference type="AlphaFoldDB" id="A0AAW1SMA1"/>
<evidence type="ECO:0000256" key="6">
    <source>
        <dbReference type="ARBA" id="ARBA00022837"/>
    </source>
</evidence>
<evidence type="ECO:0000256" key="5">
    <source>
        <dbReference type="ARBA" id="ARBA00022692"/>
    </source>
</evidence>
<protein>
    <recommendedName>
        <fullName evidence="14">Ion transport domain-containing protein</fullName>
    </recommendedName>
</protein>
<evidence type="ECO:0000313" key="16">
    <source>
        <dbReference type="Proteomes" id="UP001485043"/>
    </source>
</evidence>
<evidence type="ECO:0000256" key="1">
    <source>
        <dbReference type="ARBA" id="ARBA00004141"/>
    </source>
</evidence>
<keyword evidence="2" id="KW-0813">Transport</keyword>
<evidence type="ECO:0000256" key="7">
    <source>
        <dbReference type="ARBA" id="ARBA00022882"/>
    </source>
</evidence>
<dbReference type="InterPro" id="IPR050599">
    <property type="entry name" value="VDCC_alpha-1_subunit"/>
</dbReference>
<dbReference type="Pfam" id="PF00520">
    <property type="entry name" value="Ion_trans"/>
    <property type="match status" value="1"/>
</dbReference>
<dbReference type="GO" id="GO:0008331">
    <property type="term" value="F:high voltage-gated calcium channel activity"/>
    <property type="evidence" value="ECO:0007669"/>
    <property type="project" value="TreeGrafter"/>
</dbReference>
<evidence type="ECO:0000256" key="12">
    <source>
        <dbReference type="ARBA" id="ARBA00023303"/>
    </source>
</evidence>
<evidence type="ECO:0000256" key="2">
    <source>
        <dbReference type="ARBA" id="ARBA00022448"/>
    </source>
</evidence>
<keyword evidence="10 13" id="KW-0472">Membrane</keyword>
<evidence type="ECO:0000256" key="4">
    <source>
        <dbReference type="ARBA" id="ARBA00022673"/>
    </source>
</evidence>
<feature type="domain" description="Ion transport" evidence="14">
    <location>
        <begin position="115"/>
        <end position="205"/>
    </location>
</feature>
<evidence type="ECO:0000256" key="10">
    <source>
        <dbReference type="ARBA" id="ARBA00023136"/>
    </source>
</evidence>
<evidence type="ECO:0000256" key="13">
    <source>
        <dbReference type="SAM" id="Phobius"/>
    </source>
</evidence>
<keyword evidence="3" id="KW-0109">Calcium transport</keyword>
<proteinExistence type="predicted"/>
<comment type="subcellular location">
    <subcellularLocation>
        <location evidence="1">Membrane</location>
        <topology evidence="1">Multi-pass membrane protein</topology>
    </subcellularLocation>
</comment>